<comment type="subunit">
    <text evidence="7">Homodimer.</text>
</comment>
<keyword evidence="5 7" id="KW-0408">Iron</keyword>
<keyword evidence="6 7" id="KW-0411">Iron-sulfur</keyword>
<keyword evidence="10" id="KW-1185">Reference proteome</keyword>
<dbReference type="SUPFAM" id="SSF57652">
    <property type="entry name" value="HIPIP (high potential iron protein)"/>
    <property type="match status" value="1"/>
</dbReference>
<dbReference type="InterPro" id="IPR036369">
    <property type="entry name" value="HIPIP_sf"/>
</dbReference>
<protein>
    <recommendedName>
        <fullName evidence="7">High-potential iron-sulfur protein</fullName>
        <shortName evidence="7">HiPIP</shortName>
    </recommendedName>
</protein>
<accession>A0ABW0J311</accession>
<reference evidence="10" key="1">
    <citation type="journal article" date="2019" name="Int. J. Syst. Evol. Microbiol.">
        <title>The Global Catalogue of Microorganisms (GCM) 10K type strain sequencing project: providing services to taxonomists for standard genome sequencing and annotation.</title>
        <authorList>
            <consortium name="The Broad Institute Genomics Platform"/>
            <consortium name="The Broad Institute Genome Sequencing Center for Infectious Disease"/>
            <person name="Wu L."/>
            <person name="Ma J."/>
        </authorList>
    </citation>
    <scope>NUCLEOTIDE SEQUENCE [LARGE SCALE GENOMIC DNA]</scope>
    <source>
        <strain evidence="10">CCUG 56042</strain>
    </source>
</reference>
<comment type="similarity">
    <text evidence="7">Belongs to the high-potential iron-sulfur protein (HiPIP) family.</text>
</comment>
<organism evidence="9 10">
    <name type="scientific">Paraburkholderia denitrificans</name>
    <dbReference type="NCBI Taxonomy" id="694025"/>
    <lineage>
        <taxon>Bacteria</taxon>
        <taxon>Pseudomonadati</taxon>
        <taxon>Pseudomonadota</taxon>
        <taxon>Betaproteobacteria</taxon>
        <taxon>Burkholderiales</taxon>
        <taxon>Burkholderiaceae</taxon>
        <taxon>Paraburkholderia</taxon>
    </lineage>
</organism>
<sequence>MPCSRRKFIAIAATLASSSILTEEARADAPALSESDPQAQAMGYRTHAAQVDKAKYPKFQAGQSCSNCQLFQGKAGAATGPCPIFGGKLVDSTGWCNAYVKKA</sequence>
<evidence type="ECO:0000313" key="9">
    <source>
        <dbReference type="EMBL" id="MFC5427403.1"/>
    </source>
</evidence>
<dbReference type="PROSITE" id="PS51373">
    <property type="entry name" value="HIPIP"/>
    <property type="match status" value="1"/>
</dbReference>
<dbReference type="Pfam" id="PF01355">
    <property type="entry name" value="HIPIP"/>
    <property type="match status" value="1"/>
</dbReference>
<comment type="function">
    <text evidence="7">Specific class of high-redox-potential 4Fe-4S ferredoxins. Functions in anaerobic electron transport in most purple and in some other photosynthetic bacteria and in at least one genus (Paracoccus) of halophilic, denitrifying bacteria.</text>
</comment>
<evidence type="ECO:0000256" key="1">
    <source>
        <dbReference type="ARBA" id="ARBA00022448"/>
    </source>
</evidence>
<dbReference type="RefSeq" id="WP_377708789.1">
    <property type="nucleotide sequence ID" value="NZ_JBHSMP010000003.1"/>
</dbReference>
<feature type="domain" description="High potential iron-sulfur proteins family profile" evidence="8">
    <location>
        <begin position="26"/>
        <end position="103"/>
    </location>
</feature>
<evidence type="ECO:0000259" key="8">
    <source>
        <dbReference type="PROSITE" id="PS51373"/>
    </source>
</evidence>
<gene>
    <name evidence="9" type="ORF">ACFPTO_01030</name>
</gene>
<dbReference type="EMBL" id="JBHSMP010000003">
    <property type="protein sequence ID" value="MFC5427403.1"/>
    <property type="molecule type" value="Genomic_DNA"/>
</dbReference>
<keyword evidence="3 7" id="KW-0479">Metal-binding</keyword>
<keyword evidence="1 7" id="KW-0813">Transport</keyword>
<keyword evidence="2 7" id="KW-0004">4Fe-4S</keyword>
<evidence type="ECO:0000256" key="6">
    <source>
        <dbReference type="ARBA" id="ARBA00023014"/>
    </source>
</evidence>
<proteinExistence type="inferred from homology"/>
<evidence type="ECO:0000313" key="10">
    <source>
        <dbReference type="Proteomes" id="UP001596103"/>
    </source>
</evidence>
<dbReference type="Gene3D" id="4.10.490.10">
    <property type="entry name" value="High potential iron-sulphur protein"/>
    <property type="match status" value="1"/>
</dbReference>
<dbReference type="Proteomes" id="UP001596103">
    <property type="component" value="Unassembled WGS sequence"/>
</dbReference>
<keyword evidence="4 7" id="KW-0249">Electron transport</keyword>
<evidence type="ECO:0000256" key="4">
    <source>
        <dbReference type="ARBA" id="ARBA00022982"/>
    </source>
</evidence>
<dbReference type="InterPro" id="IPR000170">
    <property type="entry name" value="High_potential_FeS_prot"/>
</dbReference>
<name>A0ABW0J311_9BURK</name>
<comment type="caution">
    <text evidence="9">The sequence shown here is derived from an EMBL/GenBank/DDBJ whole genome shotgun (WGS) entry which is preliminary data.</text>
</comment>
<evidence type="ECO:0000256" key="7">
    <source>
        <dbReference type="RuleBase" id="RU000620"/>
    </source>
</evidence>
<evidence type="ECO:0000256" key="3">
    <source>
        <dbReference type="ARBA" id="ARBA00022723"/>
    </source>
</evidence>
<evidence type="ECO:0000256" key="5">
    <source>
        <dbReference type="ARBA" id="ARBA00023004"/>
    </source>
</evidence>
<evidence type="ECO:0000256" key="2">
    <source>
        <dbReference type="ARBA" id="ARBA00022485"/>
    </source>
</evidence>